<proteinExistence type="inferred from homology"/>
<dbReference type="PANTHER" id="PTHR30572">
    <property type="entry name" value="MEMBRANE COMPONENT OF TRANSPORTER-RELATED"/>
    <property type="match status" value="1"/>
</dbReference>
<reference evidence="10" key="1">
    <citation type="journal article" date="2017" name="Nature">
        <title>Asgard archaea illuminate the origin of eukaryotic cellular complexity.</title>
        <authorList>
            <person name="Zaremba-Niedzwiedzka K."/>
            <person name="Caceres E.F."/>
            <person name="Saw J.H."/>
            <person name="Backstrom D."/>
            <person name="Juzokaite L."/>
            <person name="Vancaester E."/>
            <person name="Seitz K.W."/>
            <person name="Anantharaman K."/>
            <person name="Starnawski P."/>
            <person name="Kjeldsen K.U."/>
            <person name="Scott M.B."/>
            <person name="Nunoura T."/>
            <person name="Banfield J.F."/>
            <person name="Schramm A."/>
            <person name="Baker B.J."/>
            <person name="Spang A."/>
            <person name="Ettema T.J.G."/>
        </authorList>
    </citation>
    <scope>NUCLEOTIDE SEQUENCE</scope>
    <source>
        <strain evidence="10">LCB_4</strain>
    </source>
</reference>
<dbReference type="InterPro" id="IPR050250">
    <property type="entry name" value="Macrolide_Exporter_MacB"/>
</dbReference>
<dbReference type="PANTHER" id="PTHR30572:SF4">
    <property type="entry name" value="ABC TRANSPORTER PERMEASE YTRF"/>
    <property type="match status" value="1"/>
</dbReference>
<evidence type="ECO:0000313" key="10">
    <source>
        <dbReference type="EMBL" id="WEU40895.1"/>
    </source>
</evidence>
<dbReference type="Proteomes" id="UP000186851">
    <property type="component" value="Chromosome"/>
</dbReference>
<comment type="subcellular location">
    <subcellularLocation>
        <location evidence="1">Cell membrane</location>
        <topology evidence="1">Multi-pass membrane protein</topology>
    </subcellularLocation>
</comment>
<evidence type="ECO:0000256" key="4">
    <source>
        <dbReference type="ARBA" id="ARBA00022989"/>
    </source>
</evidence>
<evidence type="ECO:0000256" key="5">
    <source>
        <dbReference type="ARBA" id="ARBA00023136"/>
    </source>
</evidence>
<gene>
    <name evidence="10" type="ORF">OdinLCB4_002990</name>
</gene>
<feature type="transmembrane region" description="Helical" evidence="7">
    <location>
        <begin position="253"/>
        <end position="279"/>
    </location>
</feature>
<keyword evidence="3 7" id="KW-0812">Transmembrane</keyword>
<sequence>MLRYAFKNAFRRKNIAALSIIGIAIGVSLMTAMASLSATITDQTNKFAQQNLDSITVQQKGQLVFTSQINLTELYNITILEHIKAYSAQVVAVVQLGTGVVNPQLVGLNVDNDTSIGGPTSNIVEGRVFQNENECIISKMGADFLKLKIGDNLTLYTPDAKQVNLTITGLYETGSIITQMNIYTSLTTARLFKPGFTNHTYSVLLIKADNPANVKQIKSEIERIAEDEGLNIEVILFEDQLQTINQYTGTINILVISISLIAGIAGGMSIVVAMLMSVIERLKEYATLKATGWQNTDVIKDILYESLIVTAVGGCVGFGIGLLYLGLVSAFFNISLNPLQPAVIIQIILFVVGMGVLGGAYPAYKASKVSPVEILRGA</sequence>
<evidence type="ECO:0000256" key="1">
    <source>
        <dbReference type="ARBA" id="ARBA00004651"/>
    </source>
</evidence>
<feature type="transmembrane region" description="Helical" evidence="7">
    <location>
        <begin position="344"/>
        <end position="364"/>
    </location>
</feature>
<evidence type="ECO:0000256" key="6">
    <source>
        <dbReference type="ARBA" id="ARBA00038076"/>
    </source>
</evidence>
<dbReference type="InterPro" id="IPR025857">
    <property type="entry name" value="MacB_PCD"/>
</dbReference>
<dbReference type="KEGG" id="oyw:OdinLCB4_002990"/>
<evidence type="ECO:0000256" key="7">
    <source>
        <dbReference type="SAM" id="Phobius"/>
    </source>
</evidence>
<evidence type="ECO:0000259" key="9">
    <source>
        <dbReference type="Pfam" id="PF12704"/>
    </source>
</evidence>
<feature type="domain" description="ABC3 transporter permease C-terminal" evidence="8">
    <location>
        <begin position="257"/>
        <end position="371"/>
    </location>
</feature>
<comment type="similarity">
    <text evidence="6">Belongs to the ABC-4 integral membrane protein family.</text>
</comment>
<feature type="transmembrane region" description="Helical" evidence="7">
    <location>
        <begin position="307"/>
        <end position="332"/>
    </location>
</feature>
<organism evidence="10 11">
    <name type="scientific">Odinarchaeota yellowstonii (strain LCB_4)</name>
    <dbReference type="NCBI Taxonomy" id="1841599"/>
    <lineage>
        <taxon>Archaea</taxon>
        <taxon>Promethearchaeati</taxon>
        <taxon>Candidatus Odinarchaeota</taxon>
        <taxon>Candidatus Odinarchaeia</taxon>
        <taxon>Candidatus Odinarchaeales</taxon>
        <taxon>Candidatus Odinarchaeaceae</taxon>
        <taxon>Candidatus Odinarchaeum</taxon>
    </lineage>
</organism>
<dbReference type="Pfam" id="PF02687">
    <property type="entry name" value="FtsX"/>
    <property type="match status" value="1"/>
</dbReference>
<evidence type="ECO:0000256" key="3">
    <source>
        <dbReference type="ARBA" id="ARBA00022692"/>
    </source>
</evidence>
<dbReference type="GO" id="GO:0005886">
    <property type="term" value="C:plasma membrane"/>
    <property type="evidence" value="ECO:0007669"/>
    <property type="project" value="UniProtKB-SubCell"/>
</dbReference>
<evidence type="ECO:0000313" key="11">
    <source>
        <dbReference type="Proteomes" id="UP000186851"/>
    </source>
</evidence>
<dbReference type="InterPro" id="IPR003838">
    <property type="entry name" value="ABC3_permease_C"/>
</dbReference>
<evidence type="ECO:0000259" key="8">
    <source>
        <dbReference type="Pfam" id="PF02687"/>
    </source>
</evidence>
<dbReference type="EMBL" id="CP091871">
    <property type="protein sequence ID" value="WEU40895.1"/>
    <property type="molecule type" value="Genomic_DNA"/>
</dbReference>
<keyword evidence="4 7" id="KW-1133">Transmembrane helix</keyword>
<name>A0AAF0D3P2_ODILC</name>
<dbReference type="AlphaFoldDB" id="A0AAF0D3P2"/>
<keyword evidence="5 7" id="KW-0472">Membrane</keyword>
<reference evidence="10" key="2">
    <citation type="journal article" date="2022" name="Nat. Microbiol.">
        <title>A closed Candidatus Odinarchaeum chromosome exposes Asgard archaeal viruses.</title>
        <authorList>
            <person name="Tamarit D."/>
            <person name="Caceres E.F."/>
            <person name="Krupovic M."/>
            <person name="Nijland R."/>
            <person name="Eme L."/>
            <person name="Robinson N.P."/>
            <person name="Ettema T.J.G."/>
        </authorList>
    </citation>
    <scope>NUCLEOTIDE SEQUENCE</scope>
    <source>
        <strain evidence="10">LCB_4</strain>
    </source>
</reference>
<dbReference type="GO" id="GO:0022857">
    <property type="term" value="F:transmembrane transporter activity"/>
    <property type="evidence" value="ECO:0007669"/>
    <property type="project" value="TreeGrafter"/>
</dbReference>
<accession>A0AAF0D3P2</accession>
<evidence type="ECO:0000256" key="2">
    <source>
        <dbReference type="ARBA" id="ARBA00022475"/>
    </source>
</evidence>
<protein>
    <submittedName>
        <fullName evidence="10">ABC transporter permease</fullName>
    </submittedName>
</protein>
<keyword evidence="2" id="KW-1003">Cell membrane</keyword>
<dbReference type="Pfam" id="PF12704">
    <property type="entry name" value="MacB_PCD"/>
    <property type="match status" value="1"/>
</dbReference>
<feature type="domain" description="MacB-like periplasmic core" evidence="9">
    <location>
        <begin position="17"/>
        <end position="223"/>
    </location>
</feature>